<name>A0ABT6C3H5_9MICO</name>
<gene>
    <name evidence="1" type="ORF">P4R38_03680</name>
</gene>
<reference evidence="1 2" key="1">
    <citation type="submission" date="2023-03" db="EMBL/GenBank/DDBJ databases">
        <title>YIM 133296 draft genome.</title>
        <authorList>
            <person name="Xiong L."/>
        </authorList>
    </citation>
    <scope>NUCLEOTIDE SEQUENCE [LARGE SCALE GENOMIC DNA]</scope>
    <source>
        <strain evidence="1 2">YIM 133296</strain>
    </source>
</reference>
<comment type="caution">
    <text evidence="1">The sequence shown here is derived from an EMBL/GenBank/DDBJ whole genome shotgun (WGS) entry which is preliminary data.</text>
</comment>
<evidence type="ECO:0008006" key="3">
    <source>
        <dbReference type="Google" id="ProtNLM"/>
    </source>
</evidence>
<dbReference type="EMBL" id="JAROAV010000010">
    <property type="protein sequence ID" value="MDF8263348.1"/>
    <property type="molecule type" value="Genomic_DNA"/>
</dbReference>
<organism evidence="1 2">
    <name type="scientific">Luteipulveratus flavus</name>
    <dbReference type="NCBI Taxonomy" id="3031728"/>
    <lineage>
        <taxon>Bacteria</taxon>
        <taxon>Bacillati</taxon>
        <taxon>Actinomycetota</taxon>
        <taxon>Actinomycetes</taxon>
        <taxon>Micrococcales</taxon>
        <taxon>Dermacoccaceae</taxon>
        <taxon>Luteipulveratus</taxon>
    </lineage>
</organism>
<dbReference type="Proteomes" id="UP001528912">
    <property type="component" value="Unassembled WGS sequence"/>
</dbReference>
<keyword evidence="2" id="KW-1185">Reference proteome</keyword>
<dbReference type="RefSeq" id="WP_277191098.1">
    <property type="nucleotide sequence ID" value="NZ_JAROAV010000010.1"/>
</dbReference>
<evidence type="ECO:0000313" key="2">
    <source>
        <dbReference type="Proteomes" id="UP001528912"/>
    </source>
</evidence>
<sequence>MKESLDAAYRLAESQGWVASRTQLTALGVTRWMVRDRLAKGAWVRWGVHTVGLRRGDLSGLGRLWRAVWESGRVSALDGVSALVVAGLTGFDVPEVHVSVPHGRAPRQVDGVRRHVVALRRPGELLGGGLPRTTTAVAVIRGAQWASSDRQAALLLVMSAQQRLLPLARMQDTLDTWRPHRRRALIRTVLNDVIDGAQALGELDVGALCRRHGLPAPHRQVVRRGPSGRIYLDLGWPDIGLFVEIDGIHHVFGDSVVVDALRQNSVVLSGGSVLRIPLLGLRLQESAFMGQVVTAYWMRSRRAA</sequence>
<protein>
    <recommendedName>
        <fullName evidence="3">DUF559 domain-containing protein</fullName>
    </recommendedName>
</protein>
<evidence type="ECO:0000313" key="1">
    <source>
        <dbReference type="EMBL" id="MDF8263348.1"/>
    </source>
</evidence>
<accession>A0ABT6C3H5</accession>
<proteinExistence type="predicted"/>